<comment type="similarity">
    <text evidence="2">Belongs to the ABC transporter superfamily. ABCG family. PDR (TC 3.A.1.205) subfamily.</text>
</comment>
<dbReference type="GO" id="GO:0005524">
    <property type="term" value="F:ATP binding"/>
    <property type="evidence" value="ECO:0007669"/>
    <property type="project" value="UniProtKB-KW"/>
</dbReference>
<feature type="transmembrane region" description="Helical" evidence="10">
    <location>
        <begin position="672"/>
        <end position="692"/>
    </location>
</feature>
<dbReference type="SUPFAM" id="SSF52540">
    <property type="entry name" value="P-loop containing nucleoside triphosphate hydrolases"/>
    <property type="match status" value="2"/>
</dbReference>
<evidence type="ECO:0000256" key="3">
    <source>
        <dbReference type="ARBA" id="ARBA00022448"/>
    </source>
</evidence>
<dbReference type="InterPro" id="IPR034003">
    <property type="entry name" value="ABCG_PDR_2"/>
</dbReference>
<feature type="region of interest" description="Disordered" evidence="9">
    <location>
        <begin position="726"/>
        <end position="751"/>
    </location>
</feature>
<dbReference type="InterPro" id="IPR010929">
    <property type="entry name" value="PDR_CDR_ABC"/>
</dbReference>
<dbReference type="PROSITE" id="PS50893">
    <property type="entry name" value="ABC_TRANSPORTER_2"/>
    <property type="match status" value="2"/>
</dbReference>
<name>A0A6A5Y803_9PLEO</name>
<evidence type="ECO:0000313" key="13">
    <source>
        <dbReference type="Proteomes" id="UP000799778"/>
    </source>
</evidence>
<keyword evidence="7 10" id="KW-1133">Transmembrane helix</keyword>
<keyword evidence="6" id="KW-0067">ATP-binding</keyword>
<dbReference type="InterPro" id="IPR017871">
    <property type="entry name" value="ABC_transporter-like_CS"/>
</dbReference>
<dbReference type="GO" id="GO:0016020">
    <property type="term" value="C:membrane"/>
    <property type="evidence" value="ECO:0007669"/>
    <property type="project" value="UniProtKB-SubCell"/>
</dbReference>
<evidence type="ECO:0000256" key="2">
    <source>
        <dbReference type="ARBA" id="ARBA00006012"/>
    </source>
</evidence>
<evidence type="ECO:0000256" key="7">
    <source>
        <dbReference type="ARBA" id="ARBA00022989"/>
    </source>
</evidence>
<feature type="transmembrane region" description="Helical" evidence="10">
    <location>
        <begin position="1227"/>
        <end position="1247"/>
    </location>
</feature>
<evidence type="ECO:0000256" key="1">
    <source>
        <dbReference type="ARBA" id="ARBA00004141"/>
    </source>
</evidence>
<feature type="transmembrane region" description="Helical" evidence="10">
    <location>
        <begin position="570"/>
        <end position="591"/>
    </location>
</feature>
<evidence type="ECO:0000256" key="10">
    <source>
        <dbReference type="SAM" id="Phobius"/>
    </source>
</evidence>
<dbReference type="FunFam" id="3.40.50.300:FF:000054">
    <property type="entry name" value="ABC multidrug transporter atrF"/>
    <property type="match status" value="1"/>
</dbReference>
<keyword evidence="13" id="KW-1185">Reference proteome</keyword>
<evidence type="ECO:0000256" key="5">
    <source>
        <dbReference type="ARBA" id="ARBA00022741"/>
    </source>
</evidence>
<dbReference type="InterPro" id="IPR003593">
    <property type="entry name" value="AAA+_ATPase"/>
</dbReference>
<feature type="transmembrane region" description="Helical" evidence="10">
    <location>
        <begin position="463"/>
        <end position="484"/>
    </location>
</feature>
<dbReference type="Pfam" id="PF01061">
    <property type="entry name" value="ABC2_membrane"/>
    <property type="match status" value="2"/>
</dbReference>
<dbReference type="Gene3D" id="3.40.50.300">
    <property type="entry name" value="P-loop containing nucleotide triphosphate hydrolases"/>
    <property type="match status" value="2"/>
</dbReference>
<feature type="domain" description="ABC transporter" evidence="11">
    <location>
        <begin position="757"/>
        <end position="1003"/>
    </location>
</feature>
<keyword evidence="4 10" id="KW-0812">Transmembrane</keyword>
<feature type="transmembrane region" description="Helical" evidence="10">
    <location>
        <begin position="1195"/>
        <end position="1215"/>
    </location>
</feature>
<dbReference type="PANTHER" id="PTHR19241">
    <property type="entry name" value="ATP-BINDING CASSETTE TRANSPORTER"/>
    <property type="match status" value="1"/>
</dbReference>
<dbReference type="GO" id="GO:0016887">
    <property type="term" value="F:ATP hydrolysis activity"/>
    <property type="evidence" value="ECO:0007669"/>
    <property type="project" value="InterPro"/>
</dbReference>
<feature type="transmembrane region" description="Helical" evidence="10">
    <location>
        <begin position="1348"/>
        <end position="1368"/>
    </location>
</feature>
<dbReference type="CDD" id="cd03233">
    <property type="entry name" value="ABCG_PDR_domain1"/>
    <property type="match status" value="1"/>
</dbReference>
<comment type="subcellular location">
    <subcellularLocation>
        <location evidence="1">Membrane</location>
        <topology evidence="1">Multi-pass membrane protein</topology>
    </subcellularLocation>
</comment>
<dbReference type="InterPro" id="IPR003439">
    <property type="entry name" value="ABC_transporter-like_ATP-bd"/>
</dbReference>
<feature type="transmembrane region" description="Helical" evidence="10">
    <location>
        <begin position="1162"/>
        <end position="1189"/>
    </location>
</feature>
<accession>A0A6A5Y803</accession>
<reference evidence="12" key="1">
    <citation type="journal article" date="2020" name="Stud. Mycol.">
        <title>101 Dothideomycetes genomes: a test case for predicting lifestyles and emergence of pathogens.</title>
        <authorList>
            <person name="Haridas S."/>
            <person name="Albert R."/>
            <person name="Binder M."/>
            <person name="Bloem J."/>
            <person name="Labutti K."/>
            <person name="Salamov A."/>
            <person name="Andreopoulos B."/>
            <person name="Baker S."/>
            <person name="Barry K."/>
            <person name="Bills G."/>
            <person name="Bluhm B."/>
            <person name="Cannon C."/>
            <person name="Castanera R."/>
            <person name="Culley D."/>
            <person name="Daum C."/>
            <person name="Ezra D."/>
            <person name="Gonzalez J."/>
            <person name="Henrissat B."/>
            <person name="Kuo A."/>
            <person name="Liang C."/>
            <person name="Lipzen A."/>
            <person name="Lutzoni F."/>
            <person name="Magnuson J."/>
            <person name="Mondo S."/>
            <person name="Nolan M."/>
            <person name="Ohm R."/>
            <person name="Pangilinan J."/>
            <person name="Park H.-J."/>
            <person name="Ramirez L."/>
            <person name="Alfaro M."/>
            <person name="Sun H."/>
            <person name="Tritt A."/>
            <person name="Yoshinaga Y."/>
            <person name="Zwiers L.-H."/>
            <person name="Turgeon B."/>
            <person name="Goodwin S."/>
            <person name="Spatafora J."/>
            <person name="Crous P."/>
            <person name="Grigoriev I."/>
        </authorList>
    </citation>
    <scope>NUCLEOTIDE SEQUENCE</scope>
    <source>
        <strain evidence="12">CBS 175.79</strain>
    </source>
</reference>
<feature type="transmembrane region" description="Helical" evidence="10">
    <location>
        <begin position="540"/>
        <end position="558"/>
    </location>
</feature>
<gene>
    <name evidence="12" type="ORF">BU24DRAFT_469912</name>
</gene>
<dbReference type="Pfam" id="PF00005">
    <property type="entry name" value="ABC_tran"/>
    <property type="match status" value="2"/>
</dbReference>
<feature type="compositionally biased region" description="Polar residues" evidence="9">
    <location>
        <begin position="733"/>
        <end position="743"/>
    </location>
</feature>
<sequence>MVERSDIHPGPHVFQQPEDLPWYRYEGREVGVLFHGLNVWGKVAGEARAKDILAIFQDVFFESPINLVRRIIGRRIHRNRLLIHDAVGTAEPGKTLLVLGRPGSGCSTLLKALANQHGSFEKVEGHLQHGAFPFEESTRLLRSNIVYSGEDDVHFPTLSVGHSMEFALNLRKPKRLDHESNADFVRRLSKTILESLGIAHTKDTIVGDAFVRGVSGGERRRVTLAEVLTAGPAIVCWDNPLRGLDSSSALSFLKLLKTLSTTTGMTNIVTAYQVSESIYQECFDRVLLLYEGRTIYSGPAGNEAKAYFTHHLGFHCPDRQTTSDFLTAITSPEERQVVEGFTPPPPMDPDGLAERFRQSAYFRELEMDMKQFRIHAAEDKGQIAAIEEDIRSTKHPLTRREGFTTRTFHSQLIAAMTRHYQLLWGMRKTVFTVIMFNIINALVISAAYFLSPDTNNGAFMRSGAIFFALIFFALNSLSEVTPMVKSRLIMKKHYELGMLHPGIGVVSLTLAELPLCFIQTLLFSIPYYFIIGLSKTASGFWYFELIMFASYAAFMALFRAMAASVPNVPVALMLAGAAFPVVLLPSGYAPIWPTLLRWSSWIRRISPSPFALEALMAFEFSQVTLHCAPDEMVPNGAAYEATCPLPGAEEGSATSTGPDYLATRFDYYASHVWRNFGIIVAMWAIYTCMMAVGQTCMTRRGEGAAVGRRYKRGAVLPSDLMDRQVERKEVDVESQSSHHPNSSDQHEASQADSPAAFTFSEVSYIVSVEGGKRKLLDNVNGYVKPGQLTALMGVSGAGKTTLLDTLAWRKIDGEVSGDIKLGGRPIIDLGNAFSQACGFCMQQDVHDEGTTVKEALVFSALMRRPLSIPKEEKLAHVEKVIDLLALRSIQDALVGKPGEGGLGVEERKRLTIGVELAADPSALLFLDEPTSGLDSQAAFSLVRFLQTIAATGVPIVCTIHQPSAIIFDMFDHILLLAPGGRTVYFGETGKMSSTVVDYFSRHGAPMAPNANPAEFILDTVAERTRADTWTQHWRESAENKKLKDDIETINRSSPHTAVMSHNLPILHQCIYLTKRHAISIWRDGFYSFSRLSKAIFMALFVSFNFFKPHNSQQDAQNRILALLILQWIVPSSAADLFDIWFSKWTLFTTRERAGVGYSPFSLCAALIIVEVPIAIIIYTFFFLCSWWTVGFGFAGFGYLNFLALGIFGIGFPFAIASLCANSELAGYASSLIWCVMATFGGIAVPHADMNNFYRPWLFWADPMRYFLGATASVGLHDVPIKCSKTEIATLQPLDGMTCGTYLREYLATNTGYVVNPDSRRDCGFCPYSTGDEYLAGFDFYFDDRWRDWGVFTAFCFSTLAIAFICSWLRYGRGINVSKIFYRLRQVKR</sequence>
<dbReference type="InterPro" id="IPR043926">
    <property type="entry name" value="ABCG_dom"/>
</dbReference>
<evidence type="ECO:0000259" key="11">
    <source>
        <dbReference type="PROSITE" id="PS50893"/>
    </source>
</evidence>
<dbReference type="CDD" id="cd03232">
    <property type="entry name" value="ABCG_PDR_domain2"/>
    <property type="match status" value="1"/>
</dbReference>
<dbReference type="PROSITE" id="PS00211">
    <property type="entry name" value="ABC_TRANSPORTER_1"/>
    <property type="match status" value="1"/>
</dbReference>
<keyword evidence="5" id="KW-0547">Nucleotide-binding</keyword>
<feature type="transmembrane region" description="Helical" evidence="10">
    <location>
        <begin position="505"/>
        <end position="528"/>
    </location>
</feature>
<keyword evidence="8 10" id="KW-0472">Membrane</keyword>
<dbReference type="InterPro" id="IPR013525">
    <property type="entry name" value="ABC2_TM"/>
</dbReference>
<feature type="domain" description="ABC transporter" evidence="11">
    <location>
        <begin position="54"/>
        <end position="316"/>
    </location>
</feature>
<evidence type="ECO:0000313" key="12">
    <source>
        <dbReference type="EMBL" id="KAF2021147.1"/>
    </source>
</evidence>
<proteinExistence type="inferred from homology"/>
<evidence type="ECO:0000256" key="8">
    <source>
        <dbReference type="ARBA" id="ARBA00023136"/>
    </source>
</evidence>
<dbReference type="Proteomes" id="UP000799778">
    <property type="component" value="Unassembled WGS sequence"/>
</dbReference>
<dbReference type="GeneID" id="54290038"/>
<dbReference type="InterPro" id="IPR034001">
    <property type="entry name" value="ABCG_PDR_1"/>
</dbReference>
<organism evidence="12 13">
    <name type="scientific">Aaosphaeria arxii CBS 175.79</name>
    <dbReference type="NCBI Taxonomy" id="1450172"/>
    <lineage>
        <taxon>Eukaryota</taxon>
        <taxon>Fungi</taxon>
        <taxon>Dikarya</taxon>
        <taxon>Ascomycota</taxon>
        <taxon>Pezizomycotina</taxon>
        <taxon>Dothideomycetes</taxon>
        <taxon>Pleosporomycetidae</taxon>
        <taxon>Pleosporales</taxon>
        <taxon>Pleosporales incertae sedis</taxon>
        <taxon>Aaosphaeria</taxon>
    </lineage>
</organism>
<dbReference type="OrthoDB" id="245989at2759"/>
<protein>
    <submittedName>
        <fullName evidence="12">ABC transporter-like protein</fullName>
    </submittedName>
</protein>
<dbReference type="InterPro" id="IPR027417">
    <property type="entry name" value="P-loop_NTPase"/>
</dbReference>
<evidence type="ECO:0000256" key="6">
    <source>
        <dbReference type="ARBA" id="ARBA00022840"/>
    </source>
</evidence>
<feature type="transmembrane region" description="Helical" evidence="10">
    <location>
        <begin position="430"/>
        <end position="451"/>
    </location>
</feature>
<dbReference type="RefSeq" id="XP_033389486.1">
    <property type="nucleotide sequence ID" value="XM_033532641.1"/>
</dbReference>
<keyword evidence="3" id="KW-0813">Transport</keyword>
<dbReference type="EMBL" id="ML978066">
    <property type="protein sequence ID" value="KAF2021147.1"/>
    <property type="molecule type" value="Genomic_DNA"/>
</dbReference>
<evidence type="ECO:0000256" key="9">
    <source>
        <dbReference type="SAM" id="MobiDB-lite"/>
    </source>
</evidence>
<dbReference type="Pfam" id="PF06422">
    <property type="entry name" value="PDR_CDR"/>
    <property type="match status" value="1"/>
</dbReference>
<feature type="transmembrane region" description="Helical" evidence="10">
    <location>
        <begin position="1084"/>
        <end position="1106"/>
    </location>
</feature>
<evidence type="ECO:0000256" key="4">
    <source>
        <dbReference type="ARBA" id="ARBA00022692"/>
    </source>
</evidence>
<dbReference type="GO" id="GO:0140359">
    <property type="term" value="F:ABC-type transporter activity"/>
    <property type="evidence" value="ECO:0007669"/>
    <property type="project" value="InterPro"/>
</dbReference>
<dbReference type="SMART" id="SM00382">
    <property type="entry name" value="AAA"/>
    <property type="match status" value="2"/>
</dbReference>
<dbReference type="Pfam" id="PF19055">
    <property type="entry name" value="ABC2_membrane_7"/>
    <property type="match status" value="1"/>
</dbReference>